<dbReference type="GO" id="GO:0003676">
    <property type="term" value="F:nucleic acid binding"/>
    <property type="evidence" value="ECO:0007669"/>
    <property type="project" value="InterPro"/>
</dbReference>
<sequence>MPHGPDSTVPHTERKKRRCFLLNRRPTTKSSSGARPPLPCYASGTAWVLTFNPERVKEFLLRTKQLEVPPTSRMFRHAVAAVANNPKEKVAAKLEFFNRTLGCSESEVSTAVSKIPAILGLSDEILLRKIEFLVNEAAMEPQYIVERPVLLALSLEKRLVARHYVMKVLREKGLLDGRTGFYTFAKLGEGAFKLRFLALQMLMLQLVLADGGTAIYAHWQMRPCDGS</sequence>
<reference evidence="4" key="1">
    <citation type="submission" date="2020-10" db="EMBL/GenBank/DDBJ databases">
        <authorList>
            <person name="Han B."/>
            <person name="Lu T."/>
            <person name="Zhao Q."/>
            <person name="Huang X."/>
            <person name="Zhao Y."/>
        </authorList>
    </citation>
    <scope>NUCLEOTIDE SEQUENCE</scope>
</reference>
<name>A0A811PBB3_9POAL</name>
<evidence type="ECO:0000256" key="3">
    <source>
        <dbReference type="ARBA" id="ARBA00022946"/>
    </source>
</evidence>
<evidence type="ECO:0000313" key="4">
    <source>
        <dbReference type="EMBL" id="CAD6239150.1"/>
    </source>
</evidence>
<dbReference type="PANTHER" id="PTHR13068:SF102">
    <property type="entry name" value="OS11G0246100 PROTEIN"/>
    <property type="match status" value="1"/>
</dbReference>
<dbReference type="Proteomes" id="UP000604825">
    <property type="component" value="Unassembled WGS sequence"/>
</dbReference>
<protein>
    <submittedName>
        <fullName evidence="4">Uncharacterized protein</fullName>
    </submittedName>
</protein>
<proteinExistence type="inferred from homology"/>
<evidence type="ECO:0000256" key="1">
    <source>
        <dbReference type="ARBA" id="ARBA00007692"/>
    </source>
</evidence>
<dbReference type="Gene3D" id="1.25.70.10">
    <property type="entry name" value="Transcription termination factor 3, mitochondrial"/>
    <property type="match status" value="1"/>
</dbReference>
<comment type="caution">
    <text evidence="4">The sequence shown here is derived from an EMBL/GenBank/DDBJ whole genome shotgun (WGS) entry which is preliminary data.</text>
</comment>
<dbReference type="InterPro" id="IPR003690">
    <property type="entry name" value="MTERF"/>
</dbReference>
<dbReference type="Pfam" id="PF02536">
    <property type="entry name" value="mTERF"/>
    <property type="match status" value="1"/>
</dbReference>
<dbReference type="SMART" id="SM00733">
    <property type="entry name" value="Mterf"/>
    <property type="match status" value="2"/>
</dbReference>
<dbReference type="EMBL" id="CAJGYO010000006">
    <property type="protein sequence ID" value="CAD6239150.1"/>
    <property type="molecule type" value="Genomic_DNA"/>
</dbReference>
<dbReference type="OrthoDB" id="690040at2759"/>
<gene>
    <name evidence="4" type="ORF">NCGR_LOCUS26178</name>
</gene>
<keyword evidence="2" id="KW-0804">Transcription</keyword>
<keyword evidence="2" id="KW-0805">Transcription regulation</keyword>
<organism evidence="4 5">
    <name type="scientific">Miscanthus lutarioriparius</name>
    <dbReference type="NCBI Taxonomy" id="422564"/>
    <lineage>
        <taxon>Eukaryota</taxon>
        <taxon>Viridiplantae</taxon>
        <taxon>Streptophyta</taxon>
        <taxon>Embryophyta</taxon>
        <taxon>Tracheophyta</taxon>
        <taxon>Spermatophyta</taxon>
        <taxon>Magnoliopsida</taxon>
        <taxon>Liliopsida</taxon>
        <taxon>Poales</taxon>
        <taxon>Poaceae</taxon>
        <taxon>PACMAD clade</taxon>
        <taxon>Panicoideae</taxon>
        <taxon>Andropogonodae</taxon>
        <taxon>Andropogoneae</taxon>
        <taxon>Saccharinae</taxon>
        <taxon>Miscanthus</taxon>
    </lineage>
</organism>
<evidence type="ECO:0000256" key="2">
    <source>
        <dbReference type="ARBA" id="ARBA00022472"/>
    </source>
</evidence>
<dbReference type="InterPro" id="IPR038538">
    <property type="entry name" value="MTERF_sf"/>
</dbReference>
<dbReference type="AlphaFoldDB" id="A0A811PBB3"/>
<keyword evidence="3" id="KW-0809">Transit peptide</keyword>
<dbReference type="PANTHER" id="PTHR13068">
    <property type="entry name" value="CGI-12 PROTEIN-RELATED"/>
    <property type="match status" value="1"/>
</dbReference>
<comment type="similarity">
    <text evidence="1">Belongs to the mTERF family.</text>
</comment>
<evidence type="ECO:0000313" key="5">
    <source>
        <dbReference type="Proteomes" id="UP000604825"/>
    </source>
</evidence>
<dbReference type="GO" id="GO:0006353">
    <property type="term" value="P:DNA-templated transcription termination"/>
    <property type="evidence" value="ECO:0007669"/>
    <property type="project" value="UniProtKB-KW"/>
</dbReference>
<accession>A0A811PBB3</accession>
<keyword evidence="2" id="KW-0806">Transcription termination</keyword>
<keyword evidence="5" id="KW-1185">Reference proteome</keyword>